<dbReference type="Pfam" id="PF07969">
    <property type="entry name" value="Amidohydro_3"/>
    <property type="match status" value="1"/>
</dbReference>
<dbReference type="PANTHER" id="PTHR22642">
    <property type="entry name" value="IMIDAZOLONEPROPIONASE"/>
    <property type="match status" value="1"/>
</dbReference>
<sequence>MKTLYYGGTIHTMRKEQETFTALGIEEDRIIFTGSTEKETLKGYDRYVDLEGMHVFPTLTDSHVHLLYTMILAASSFNLCEVTAGRIVPDSMEGVEASVRDYCRSHPKQKIIAANQYILSAMKEKRLPNRRELDEWTGGRCMIIYNIDGHSSCISTALMKKLGLSCEGHDGRFSGEEHEFMQGKVTNLIAASVTPGVLARGIANFSNLCARYGISRVCAMDGNEDVKNDILTRLLAFIASRMDIDIRLFPQYLDLERARPFRRLQKYPRAGGCGSWELDGSVGSHSAAFYVPFRDTGEKGHCYYEKSLILSKVKEARQKGIQLSSHAIGEAAIDQIVDCYEQAEKENAGQRDGAGVPLSRIDHFEFPSREAVEKIKKLPVALTVQPGFSWLDKRYLKSYEQFLPKEKAEQQIPLKELTEAGVCICGSSDSPVQSMNPYEQMLGMVEFFLPQQSLTPYQALCTYTREPARMLGEEKDSGTLEVGKKADFCVMKKDFCRAEPGEIGEFCAEYMVKDGKRYEQKKGTVWELVKMLFRRKKKI</sequence>
<evidence type="ECO:0000313" key="5">
    <source>
        <dbReference type="Proteomes" id="UP000094869"/>
    </source>
</evidence>
<feature type="domain" description="Amidohydrolase 3" evidence="1">
    <location>
        <begin position="48"/>
        <end position="516"/>
    </location>
</feature>
<dbReference type="EMBL" id="MEHD01000032">
    <property type="protein sequence ID" value="ODR51605.1"/>
    <property type="molecule type" value="Genomic_DNA"/>
</dbReference>
<keyword evidence="5" id="KW-1185">Reference proteome</keyword>
<dbReference type="EMBL" id="MEHA01000037">
    <property type="protein sequence ID" value="ODR42688.1"/>
    <property type="molecule type" value="Genomic_DNA"/>
</dbReference>
<dbReference type="Gene3D" id="3.10.310.70">
    <property type="match status" value="1"/>
</dbReference>
<protein>
    <recommendedName>
        <fullName evidence="1">Amidohydrolase 3 domain-containing protein</fullName>
    </recommendedName>
</protein>
<proteinExistence type="predicted"/>
<dbReference type="GO" id="GO:0016810">
    <property type="term" value="F:hydrolase activity, acting on carbon-nitrogen (but not peptide) bonds"/>
    <property type="evidence" value="ECO:0007669"/>
    <property type="project" value="InterPro"/>
</dbReference>
<dbReference type="Proteomes" id="UP000094271">
    <property type="component" value="Unassembled WGS sequence"/>
</dbReference>
<dbReference type="Gene3D" id="3.20.20.140">
    <property type="entry name" value="Metal-dependent hydrolases"/>
    <property type="match status" value="1"/>
</dbReference>
<accession>A0A1E3U7X6</accession>
<evidence type="ECO:0000313" key="2">
    <source>
        <dbReference type="EMBL" id="ODR42688.1"/>
    </source>
</evidence>
<dbReference type="RefSeq" id="WP_069408459.1">
    <property type="nucleotide sequence ID" value="NZ_DBFYTW010000257.1"/>
</dbReference>
<name>A0A1E3U7X6_9FIRM</name>
<dbReference type="InterPro" id="IPR013108">
    <property type="entry name" value="Amidohydro_3"/>
</dbReference>
<organism evidence="2 4">
    <name type="scientific">Eisenbergiella tayi</name>
    <dbReference type="NCBI Taxonomy" id="1432052"/>
    <lineage>
        <taxon>Bacteria</taxon>
        <taxon>Bacillati</taxon>
        <taxon>Bacillota</taxon>
        <taxon>Clostridia</taxon>
        <taxon>Lachnospirales</taxon>
        <taxon>Lachnospiraceae</taxon>
        <taxon>Eisenbergiella</taxon>
    </lineage>
</organism>
<evidence type="ECO:0000313" key="3">
    <source>
        <dbReference type="EMBL" id="ODR51605.1"/>
    </source>
</evidence>
<dbReference type="Proteomes" id="UP000094869">
    <property type="component" value="Unassembled WGS sequence"/>
</dbReference>
<dbReference type="InterPro" id="IPR032466">
    <property type="entry name" value="Metal_Hydrolase"/>
</dbReference>
<dbReference type="SUPFAM" id="SSF51338">
    <property type="entry name" value="Composite domain of metallo-dependent hydrolases"/>
    <property type="match status" value="1"/>
</dbReference>
<comment type="caution">
    <text evidence="2">The sequence shown here is derived from an EMBL/GenBank/DDBJ whole genome shotgun (WGS) entry which is preliminary data.</text>
</comment>
<evidence type="ECO:0000313" key="4">
    <source>
        <dbReference type="Proteomes" id="UP000094271"/>
    </source>
</evidence>
<evidence type="ECO:0000259" key="1">
    <source>
        <dbReference type="Pfam" id="PF07969"/>
    </source>
</evidence>
<dbReference type="PANTHER" id="PTHR22642:SF22">
    <property type="entry name" value="EXOENZYMES REGULATORY PROTEIN AEPA"/>
    <property type="match status" value="1"/>
</dbReference>
<dbReference type="Gene3D" id="2.30.40.10">
    <property type="entry name" value="Urease, subunit C, domain 1"/>
    <property type="match status" value="1"/>
</dbReference>
<dbReference type="InterPro" id="IPR011059">
    <property type="entry name" value="Metal-dep_hydrolase_composite"/>
</dbReference>
<dbReference type="OrthoDB" id="9767366at2"/>
<dbReference type="SUPFAM" id="SSF51556">
    <property type="entry name" value="Metallo-dependent hydrolases"/>
    <property type="match status" value="1"/>
</dbReference>
<reference evidence="3 5" key="1">
    <citation type="submission" date="2016-08" db="EMBL/GenBank/DDBJ databases">
        <title>Characterization of Isolates of Eisenbergiella tayi Derived from Blood Cultures, Using Whole Genome Sequencing.</title>
        <authorList>
            <person name="Bernier A.-M."/>
            <person name="Burdz T."/>
            <person name="Wiebe D."/>
            <person name="Bernard K."/>
        </authorList>
    </citation>
    <scope>NUCLEOTIDE SEQUENCE [LARGE SCALE GENOMIC DNA]</scope>
    <source>
        <strain evidence="3 5">NML120146</strain>
    </source>
</reference>
<reference evidence="2 4" key="2">
    <citation type="submission" date="2016-08" db="EMBL/GenBank/DDBJ databases">
        <authorList>
            <person name="Seilhamer J.J."/>
        </authorList>
    </citation>
    <scope>NUCLEOTIDE SEQUENCE [LARGE SCALE GENOMIC DNA]</scope>
    <source>
        <strain evidence="2 4">NML150140-1</strain>
    </source>
</reference>
<dbReference type="AlphaFoldDB" id="A0A1E3U7X6"/>
<gene>
    <name evidence="2" type="ORF">BEI59_31350</name>
    <name evidence="3" type="ORF">BEI63_20630</name>
</gene>